<name>A0A256LGL3_9LACO</name>
<keyword evidence="4" id="KW-1185">Reference proteome</keyword>
<evidence type="ECO:0000313" key="1">
    <source>
        <dbReference type="EMBL" id="OYR88467.1"/>
    </source>
</evidence>
<evidence type="ECO:0000313" key="3">
    <source>
        <dbReference type="Proteomes" id="UP000215828"/>
    </source>
</evidence>
<gene>
    <name evidence="1" type="ORF">CBF53_04120</name>
    <name evidence="2" type="ORF">CBF70_03920</name>
</gene>
<evidence type="ECO:0000313" key="2">
    <source>
        <dbReference type="EMBL" id="OYR92176.1"/>
    </source>
</evidence>
<accession>A0A256LGL3</accession>
<reference evidence="1 4" key="2">
    <citation type="submission" date="2017-05" db="EMBL/GenBank/DDBJ databases">
        <authorList>
            <person name="Lin X.B."/>
            <person name="Stothard P."/>
            <person name="Tasseva G."/>
            <person name="Walter J."/>
        </authorList>
    </citation>
    <scope>NUCLEOTIDE SEQUENCE [LARGE SCALE GENOMIC DNA]</scope>
    <source>
        <strain evidence="1 4">609u</strain>
    </source>
</reference>
<protein>
    <submittedName>
        <fullName evidence="2">Uncharacterized protein</fullName>
    </submittedName>
</protein>
<proteinExistence type="predicted"/>
<dbReference type="EMBL" id="NGNV01000011">
    <property type="protein sequence ID" value="OYR88467.1"/>
    <property type="molecule type" value="Genomic_DNA"/>
</dbReference>
<sequence>MNTNAEFMDMEEAIFKFAQELYFKNQVASDLVEKDEQKDLLHLDRSGVEKLQEIDGIIKDFCQPQIRAILQVSQNAHTLQPDFKLVKNQTHQLIQNYDNLKKLVQFRKKIRAEKNKKLSSEWLELENNLEKMNITKIENIEKSVIENEDK</sequence>
<organism evidence="2 3">
    <name type="scientific">Lactobacillus taiwanensis</name>
    <dbReference type="NCBI Taxonomy" id="508451"/>
    <lineage>
        <taxon>Bacteria</taxon>
        <taxon>Bacillati</taxon>
        <taxon>Bacillota</taxon>
        <taxon>Bacilli</taxon>
        <taxon>Lactobacillales</taxon>
        <taxon>Lactobacillaceae</taxon>
        <taxon>Lactobacillus</taxon>
    </lineage>
</organism>
<dbReference type="AlphaFoldDB" id="A0A256LGL3"/>
<dbReference type="EMBL" id="NGNX01000011">
    <property type="protein sequence ID" value="OYR92176.1"/>
    <property type="molecule type" value="Genomic_DNA"/>
</dbReference>
<reference evidence="3 4" key="3">
    <citation type="submission" date="2017-09" db="EMBL/GenBank/DDBJ databases">
        <title>Tripartite evolution among Lactobacillus johnsonii, Lactobacillus taiwanensis, Lactobacillus reuteri and their rodent host.</title>
        <authorList>
            <person name="Wang T."/>
            <person name="Knowles S."/>
            <person name="Cheng C."/>
        </authorList>
    </citation>
    <scope>NUCLEOTIDE SEQUENCE [LARGE SCALE GENOMIC DNA]</scope>
    <source>
        <strain evidence="2 3">609q</strain>
        <strain evidence="1 4">609u</strain>
    </source>
</reference>
<dbReference type="Proteomes" id="UP000215828">
    <property type="component" value="Unassembled WGS sequence"/>
</dbReference>
<comment type="caution">
    <text evidence="2">The sequence shown here is derived from an EMBL/GenBank/DDBJ whole genome shotgun (WGS) entry which is preliminary data.</text>
</comment>
<evidence type="ECO:0000313" key="4">
    <source>
        <dbReference type="Proteomes" id="UP000216316"/>
    </source>
</evidence>
<reference evidence="2 3" key="1">
    <citation type="submission" date="2017-04" db="EMBL/GenBank/DDBJ databases">
        <authorList>
            <person name="Afonso C.L."/>
            <person name="Miller P.J."/>
            <person name="Scott M.A."/>
            <person name="Spackman E."/>
            <person name="Goraichik I."/>
            <person name="Dimitrov K.M."/>
            <person name="Suarez D.L."/>
            <person name="Swayne D.E."/>
        </authorList>
    </citation>
    <scope>NUCLEOTIDE SEQUENCE [LARGE SCALE GENOMIC DNA]</scope>
    <source>
        <strain evidence="2 3">609q</strain>
    </source>
</reference>
<dbReference type="Proteomes" id="UP000216316">
    <property type="component" value="Unassembled WGS sequence"/>
</dbReference>
<dbReference type="RefSeq" id="WP_094496237.1">
    <property type="nucleotide sequence ID" value="NZ_CAJUTI010000002.1"/>
</dbReference>